<dbReference type="RefSeq" id="WP_191878717.1">
    <property type="nucleotide sequence ID" value="NZ_BMTD01000048.1"/>
</dbReference>
<reference evidence="2" key="2">
    <citation type="submission" date="2020-09" db="EMBL/GenBank/DDBJ databases">
        <authorList>
            <person name="Sun Q."/>
            <person name="Ohkuma M."/>
        </authorList>
    </citation>
    <scope>NUCLEOTIDE SEQUENCE</scope>
    <source>
        <strain evidence="2">JCM 4369</strain>
    </source>
</reference>
<dbReference type="Proteomes" id="UP000618795">
    <property type="component" value="Unassembled WGS sequence"/>
</dbReference>
<feature type="region of interest" description="Disordered" evidence="1">
    <location>
        <begin position="938"/>
        <end position="957"/>
    </location>
</feature>
<reference evidence="2" key="1">
    <citation type="journal article" date="2014" name="Int. J. Syst. Evol. Microbiol.">
        <title>Complete genome sequence of Corynebacterium casei LMG S-19264T (=DSM 44701T), isolated from a smear-ripened cheese.</title>
        <authorList>
            <consortium name="US DOE Joint Genome Institute (JGI-PGF)"/>
            <person name="Walter F."/>
            <person name="Albersmeier A."/>
            <person name="Kalinowski J."/>
            <person name="Ruckert C."/>
        </authorList>
    </citation>
    <scope>NUCLEOTIDE SEQUENCE</scope>
    <source>
        <strain evidence="2">JCM 4369</strain>
    </source>
</reference>
<sequence length="1737" mass="187019">MGIETFRNGGPISDQKVTLDPHLEDPASFSVTTQMMQDAVQAQGVSVADGSNKEALFANPFKKTREEALVLDVKNQLTYLERTDASGTGWVQNPVLKDETKTFSEVVIAVHPNRNVWAFCVPTVPSGGSLLPPDLFILKKVGEKPDGTALCSWEQAPSDAIDGQLPAMKWLSVSYSPEGGPTVIGQPPTGYTCVAISPVAGDPSSNFPKNAARRWTFTQGPTFTGAGRIVGGGYYDSPLPEADGIYVYYVLNDKTLTRISFHASGPPFDNHEVSTSVAAFCGTWNVPRFPHRYPQTDVGYIYLDGQGTLVTGYFPPTSPQQKAEQTVKGLQFVTEGASAPRSWQDAAGRLHIFGITRESDPKGGGTLRVLHQSAWQSTGDAETYPVFPEWTSARLAGAPTGIADFSLMDRDSRLLAFDYTSSKASNSLLAVDNATVQIITRATTSDDPFRTVLTGSPSDPTYSEMTQHVVAYDFTGSKMQNHLLCYHPDATGPGQDKVRIYRKGEKDTFELVYKGADIAGLGIYDETMLMPFDYTGTGKNDHLLYCTPIWLAGHAYVLAYRDGAFQRVTDRLSTLGGFDLNKPFFMAGLDYNSKGSSTHLLAYRPGTGKVYVVTSDGKGGLTAVIHNDTGGIGGWDLALEQDRLVPFDYTGQGFNDHILTYRPAPGQQEWVLERMVPSNIYVPIVQGTSMAGYDFASPDDTVTPYDFYGTSGLPFLIAYRPGTGKVSVFGQRGGEMAPVYQAPPGPSTLVTVGLQANVASFLLDPQPDFKPSELIKLRDKSAAEAYCLNTQDINTSQWHMDKIRLPHATEPATYIVSHYVAVATLLSLAGHPLTGHNVTVSADSLVEVQIGDISYQVGPGRAITATTNAMGKVVLSIAARGLNPPVIHLNADGLEAGTAIDFAGPANDFLAGHGTLPSQRGPLTPTLLQNAKAPPNQIESVAPHADPPPPLVPNWDSLKERGLTPQVVVDHCSNAYAQAASTDKTVRLHLDGLEEPQAAYGYVIQLWDPDRPAFQAFRSRDELEAYKAYRNGHPAYGGWWDDAVSWASDVWEGIKSGAARVAEVIVAAVTEVAIWVGEAIVSLGEMIIDSVEQAVQAVEAVFQMVADAISRVIDWLKSLFDFHDIWETKTALQTGFVNEILPIIGATFGYVENLSASWFNSQVATVHKAFQNLKDKYGDARLGDFQNKVSPIPTSFAQTEDGKPVASGRATQAADLNTPQANWMLSKATAHGGSGQGLIGQRPDDDDYSTFMEFLFGSTDFLSFTGSLEKISDLVSGIFAPDSPESANQSALSDFLDILEKVIVEGLTAAGATFANLLAFAKKAGTSFELFLRTPLDLGFANSLYGWVQENAGGGDPPTVPTLGDVGFLVAAFFETTIHKLIMGVDSTPFPGGKFPSIPKPPYMLESAAVTDMDPDTDEDENLFLVRLQASTIACGVLQGLSTTVTDLINPMADIFEEGRSAEPVNWLEIINGFNCIVGAWNIAATAPPVLGTEWLEAEGAPLANWVIALFKWALDALGTVFAETWDKIGRSTLLKNAGKTVVKDLEKVHSIIEGSAATFAFGIGAIVAGEIAASRLPPEVPTQLKDIAYGQAAVAPFPLICQVARPIAHKWFPKNWQLAVWGMTSLIDGLSCAIGNLLIGIPATIELLNAPDFKGGTYTVKPSFTLDLTATGGSEGINKPLTWSLVNEVEGVTIDEKTGQLTGNLTVNRQYTVKVRVTDNYLPPLHSTADVVLNVK</sequence>
<evidence type="ECO:0000313" key="3">
    <source>
        <dbReference type="Proteomes" id="UP000618795"/>
    </source>
</evidence>
<dbReference type="EMBL" id="BMTD01000048">
    <property type="protein sequence ID" value="GGV30951.1"/>
    <property type="molecule type" value="Genomic_DNA"/>
</dbReference>
<dbReference type="CDD" id="cd11304">
    <property type="entry name" value="Cadherin_repeat"/>
    <property type="match status" value="1"/>
</dbReference>
<dbReference type="SUPFAM" id="SSF49313">
    <property type="entry name" value="Cadherin-like"/>
    <property type="match status" value="1"/>
</dbReference>
<dbReference type="GO" id="GO:0005509">
    <property type="term" value="F:calcium ion binding"/>
    <property type="evidence" value="ECO:0007669"/>
    <property type="project" value="InterPro"/>
</dbReference>
<accession>A0A918MGI4</accession>
<organism evidence="2 3">
    <name type="scientific">Streptomyces filipinensis</name>
    <dbReference type="NCBI Taxonomy" id="66887"/>
    <lineage>
        <taxon>Bacteria</taxon>
        <taxon>Bacillati</taxon>
        <taxon>Actinomycetota</taxon>
        <taxon>Actinomycetes</taxon>
        <taxon>Kitasatosporales</taxon>
        <taxon>Streptomycetaceae</taxon>
        <taxon>Streptomyces</taxon>
    </lineage>
</organism>
<name>A0A918MGI4_9ACTN</name>
<gene>
    <name evidence="2" type="ORF">GCM10010260_84110</name>
</gene>
<dbReference type="GO" id="GO:0016020">
    <property type="term" value="C:membrane"/>
    <property type="evidence" value="ECO:0007669"/>
    <property type="project" value="InterPro"/>
</dbReference>
<protein>
    <submittedName>
        <fullName evidence="2">Uncharacterized protein</fullName>
    </submittedName>
</protein>
<evidence type="ECO:0000313" key="2">
    <source>
        <dbReference type="EMBL" id="GGV30951.1"/>
    </source>
</evidence>
<feature type="region of interest" description="Disordered" evidence="1">
    <location>
        <begin position="1"/>
        <end position="20"/>
    </location>
</feature>
<keyword evidence="3" id="KW-1185">Reference proteome</keyword>
<proteinExistence type="predicted"/>
<dbReference type="InterPro" id="IPR015919">
    <property type="entry name" value="Cadherin-like_sf"/>
</dbReference>
<comment type="caution">
    <text evidence="2">The sequence shown here is derived from an EMBL/GenBank/DDBJ whole genome shotgun (WGS) entry which is preliminary data.</text>
</comment>
<dbReference type="InterPro" id="IPR013783">
    <property type="entry name" value="Ig-like_fold"/>
</dbReference>
<dbReference type="GO" id="GO:0005975">
    <property type="term" value="P:carbohydrate metabolic process"/>
    <property type="evidence" value="ECO:0007669"/>
    <property type="project" value="UniProtKB-ARBA"/>
</dbReference>
<evidence type="ECO:0000256" key="1">
    <source>
        <dbReference type="SAM" id="MobiDB-lite"/>
    </source>
</evidence>
<dbReference type="Gene3D" id="2.60.40.10">
    <property type="entry name" value="Immunoglobulins"/>
    <property type="match status" value="1"/>
</dbReference>